<evidence type="ECO:0000256" key="1">
    <source>
        <dbReference type="SAM" id="SignalP"/>
    </source>
</evidence>
<name>A0A9D1NN05_9BACT</name>
<feature type="chain" id="PRO_5039335662" evidence="1">
    <location>
        <begin position="26"/>
        <end position="498"/>
    </location>
</feature>
<feature type="signal peptide" evidence="1">
    <location>
        <begin position="1"/>
        <end position="25"/>
    </location>
</feature>
<gene>
    <name evidence="2" type="ORF">IAC79_02625</name>
</gene>
<reference evidence="2" key="2">
    <citation type="journal article" date="2021" name="PeerJ">
        <title>Extensive microbial diversity within the chicken gut microbiome revealed by metagenomics and culture.</title>
        <authorList>
            <person name="Gilroy R."/>
            <person name="Ravi A."/>
            <person name="Getino M."/>
            <person name="Pursley I."/>
            <person name="Horton D.L."/>
            <person name="Alikhan N.F."/>
            <person name="Baker D."/>
            <person name="Gharbi K."/>
            <person name="Hall N."/>
            <person name="Watson M."/>
            <person name="Adriaenssens E.M."/>
            <person name="Foster-Nyarko E."/>
            <person name="Jarju S."/>
            <person name="Secka A."/>
            <person name="Antonio M."/>
            <person name="Oren A."/>
            <person name="Chaudhuri R.R."/>
            <person name="La Ragione R."/>
            <person name="Hildebrand F."/>
            <person name="Pallen M.J."/>
        </authorList>
    </citation>
    <scope>NUCLEOTIDE SEQUENCE</scope>
    <source>
        <strain evidence="2">35461</strain>
    </source>
</reference>
<comment type="caution">
    <text evidence="2">The sequence shown here is derived from an EMBL/GenBank/DDBJ whole genome shotgun (WGS) entry which is preliminary data.</text>
</comment>
<protein>
    <submittedName>
        <fullName evidence="2">Uncharacterized protein</fullName>
    </submittedName>
</protein>
<dbReference type="AlphaFoldDB" id="A0A9D1NN05"/>
<evidence type="ECO:0000313" key="3">
    <source>
        <dbReference type="Proteomes" id="UP000886845"/>
    </source>
</evidence>
<dbReference type="Proteomes" id="UP000886845">
    <property type="component" value="Unassembled WGS sequence"/>
</dbReference>
<proteinExistence type="predicted"/>
<evidence type="ECO:0000313" key="2">
    <source>
        <dbReference type="EMBL" id="HIV08994.1"/>
    </source>
</evidence>
<sequence>MRTTHIRLSTVLALGFAWCALPVHAQWLAPGAGYDAGAAGATTLGTEWSVLNAKTEAEQNTPLVYTFTADTDGQDTYLDFANGALASSETLYLALGISQNANDTTQTPVVMSPLGAGLFRIDTVTAKVRFEQSAAAPKLDDLRALYTDYEFQGQPNAAVAAKAALYLGTDDRFYVARARPDETGSSERVVFDWCRTEVDYASLGGGAVNVRFEFCTFRLTGTEGDVPTRAYRIWVSNPADPTTEVCLTKGLGFPWLSNPDDGYVFDFSTLGTGDWFYAIDSAAIAAGQGAADTSLEAINALDKLNQLAFSASGGGFYSAQIAQTEATSIDSLNLENYDTGDFAAYLSNDAGKTLVQEWALEYGVTLTDYLQPNGARLMAANASGGLDKTAEAFNDFLLYVDPESGVEHRLCVTGIVPAEDGKAVTLSVRAPEGADLRRALSKAGELCVTRAETLDGLSGAKPEPLSGSISFDGDTATVVLDNATPKPFMKVTLRPKTL</sequence>
<dbReference type="EMBL" id="DVOR01000083">
    <property type="protein sequence ID" value="HIV08994.1"/>
    <property type="molecule type" value="Genomic_DNA"/>
</dbReference>
<organism evidence="2 3">
    <name type="scientific">Candidatus Spyradenecus faecavium</name>
    <dbReference type="NCBI Taxonomy" id="2840947"/>
    <lineage>
        <taxon>Bacteria</taxon>
        <taxon>Pseudomonadati</taxon>
        <taxon>Lentisphaerota</taxon>
        <taxon>Lentisphaeria</taxon>
        <taxon>Lentisphaerales</taxon>
        <taxon>Lentisphaeraceae</taxon>
        <taxon>Lentisphaeraceae incertae sedis</taxon>
        <taxon>Candidatus Spyradenecus</taxon>
    </lineage>
</organism>
<accession>A0A9D1NN05</accession>
<reference evidence="2" key="1">
    <citation type="submission" date="2020-10" db="EMBL/GenBank/DDBJ databases">
        <authorList>
            <person name="Gilroy R."/>
        </authorList>
    </citation>
    <scope>NUCLEOTIDE SEQUENCE</scope>
    <source>
        <strain evidence="2">35461</strain>
    </source>
</reference>
<keyword evidence="1" id="KW-0732">Signal</keyword>